<dbReference type="PROSITE" id="PS51257">
    <property type="entry name" value="PROKAR_LIPOPROTEIN"/>
    <property type="match status" value="1"/>
</dbReference>
<evidence type="ECO:0000313" key="1">
    <source>
        <dbReference type="EMBL" id="AWB68154.1"/>
    </source>
</evidence>
<organism evidence="1 2">
    <name type="scientific">Saccharobesus litoralis</name>
    <dbReference type="NCBI Taxonomy" id="2172099"/>
    <lineage>
        <taxon>Bacteria</taxon>
        <taxon>Pseudomonadati</taxon>
        <taxon>Pseudomonadota</taxon>
        <taxon>Gammaproteobacteria</taxon>
        <taxon>Alteromonadales</taxon>
        <taxon>Alteromonadaceae</taxon>
        <taxon>Saccharobesus</taxon>
    </lineage>
</organism>
<dbReference type="KEGG" id="cate:C2869_17790"/>
<gene>
    <name evidence="1" type="ORF">C2869_17790</name>
</gene>
<protein>
    <recommendedName>
        <fullName evidence="3">Lipoprotein</fullName>
    </recommendedName>
</protein>
<evidence type="ECO:0008006" key="3">
    <source>
        <dbReference type="Google" id="ProtNLM"/>
    </source>
</evidence>
<sequence>MLIRALITLTIVTSLTACVSTKPVDLTNQIPKVEVGDPMAEHVVEVEMGEFKQELLSKPLQTVIVRSELPIDDFESVAQARKQAREESLYTAVKLVNSDFVMRKNSEQKSETSLLKHSEFRALKDYSVAEIMRVTQVDEQQCFPIMKAKQGKPAAYLLCEMVMSVPVIDE</sequence>
<dbReference type="Proteomes" id="UP000244441">
    <property type="component" value="Chromosome"/>
</dbReference>
<dbReference type="EMBL" id="CP026604">
    <property type="protein sequence ID" value="AWB68154.1"/>
    <property type="molecule type" value="Genomic_DNA"/>
</dbReference>
<evidence type="ECO:0000313" key="2">
    <source>
        <dbReference type="Proteomes" id="UP000244441"/>
    </source>
</evidence>
<accession>A0A2S0VV99</accession>
<dbReference type="AlphaFoldDB" id="A0A2S0VV99"/>
<proteinExistence type="predicted"/>
<reference evidence="1 2" key="1">
    <citation type="submission" date="2018-01" db="EMBL/GenBank/DDBJ databases">
        <title>Genome sequence of a Cantenovulum-like bacteria.</title>
        <authorList>
            <person name="Tan W.R."/>
            <person name="Lau N.-S."/>
            <person name="Go F."/>
            <person name="Amirul A.-A.A."/>
        </authorList>
    </citation>
    <scope>NUCLEOTIDE SEQUENCE [LARGE SCALE GENOMIC DNA]</scope>
    <source>
        <strain evidence="1 2">CCB-QB4</strain>
    </source>
</reference>
<dbReference type="RefSeq" id="WP_108604219.1">
    <property type="nucleotide sequence ID" value="NZ_CP026604.1"/>
</dbReference>
<keyword evidence="2" id="KW-1185">Reference proteome</keyword>
<name>A0A2S0VV99_9ALTE</name>